<name>A0A1Q2D615_9ENTE</name>
<dbReference type="EMBL" id="CP019609">
    <property type="protein sequence ID" value="AQP53705.1"/>
    <property type="molecule type" value="Genomic_DNA"/>
</dbReference>
<evidence type="ECO:0000256" key="1">
    <source>
        <dbReference type="SAM" id="Phobius"/>
    </source>
</evidence>
<feature type="transmembrane region" description="Helical" evidence="1">
    <location>
        <begin position="21"/>
        <end position="44"/>
    </location>
</feature>
<keyword evidence="1" id="KW-0812">Transmembrane</keyword>
<dbReference type="PANTHER" id="PTHR34473">
    <property type="entry name" value="UPF0699 TRANSMEMBRANE PROTEIN YDBS"/>
    <property type="match status" value="1"/>
</dbReference>
<sequence length="164" mass="18867">MKDYPLLVNKLPITIKKVWHLSNLIGTVIMLVVGVTLVIGLHLFNWWSPLWFWLALGYFIVIILLGIGSALLVPYRYAFHRYEVSSDDLAFQDGYFFRHITYVPINRIQHIETTQGPLLRHEGLMELVIQTAATRHKISGLTVESATTMREHIIELVKVAKEDV</sequence>
<keyword evidence="4" id="KW-1185">Reference proteome</keyword>
<dbReference type="InterPro" id="IPR005182">
    <property type="entry name" value="YdbS-like_PH"/>
</dbReference>
<keyword evidence="1" id="KW-1133">Transmembrane helix</keyword>
<evidence type="ECO:0000313" key="3">
    <source>
        <dbReference type="EMBL" id="AQP53705.1"/>
    </source>
</evidence>
<organism evidence="3 4">
    <name type="scientific">Vagococcus penaei</name>
    <dbReference type="NCBI Taxonomy" id="633807"/>
    <lineage>
        <taxon>Bacteria</taxon>
        <taxon>Bacillati</taxon>
        <taxon>Bacillota</taxon>
        <taxon>Bacilli</taxon>
        <taxon>Lactobacillales</taxon>
        <taxon>Enterococcaceae</taxon>
        <taxon>Vagococcus</taxon>
    </lineage>
</organism>
<reference evidence="3 4" key="1">
    <citation type="journal article" date="2010" name="Int. J. Syst. Evol. Microbiol.">
        <title>Vagococcus penaei sp. nov., isolated from spoilage microbiota of cooked shrimp (Penaeus vannamei).</title>
        <authorList>
            <person name="Jaffres E."/>
            <person name="Prevost H."/>
            <person name="Rossero A."/>
            <person name="Joffraud J.J."/>
            <person name="Dousset X."/>
        </authorList>
    </citation>
    <scope>NUCLEOTIDE SEQUENCE [LARGE SCALE GENOMIC DNA]</scope>
    <source>
        <strain evidence="3 4">CD276</strain>
    </source>
</reference>
<gene>
    <name evidence="3" type="ORF">BW732_05265</name>
</gene>
<evidence type="ECO:0000259" key="2">
    <source>
        <dbReference type="Pfam" id="PF03703"/>
    </source>
</evidence>
<dbReference type="STRING" id="633807.BW732_05265"/>
<proteinExistence type="predicted"/>
<accession>A0A1Q2D615</accession>
<evidence type="ECO:0000313" key="4">
    <source>
        <dbReference type="Proteomes" id="UP000188246"/>
    </source>
</evidence>
<dbReference type="AlphaFoldDB" id="A0A1Q2D615"/>
<protein>
    <recommendedName>
        <fullName evidence="2">YdbS-like PH domain-containing protein</fullName>
    </recommendedName>
</protein>
<feature type="transmembrane region" description="Helical" evidence="1">
    <location>
        <begin position="50"/>
        <end position="73"/>
    </location>
</feature>
<keyword evidence="1" id="KW-0472">Membrane</keyword>
<dbReference type="Proteomes" id="UP000188246">
    <property type="component" value="Chromosome"/>
</dbReference>
<dbReference type="Pfam" id="PF03703">
    <property type="entry name" value="bPH_2"/>
    <property type="match status" value="1"/>
</dbReference>
<dbReference type="PANTHER" id="PTHR34473:SF2">
    <property type="entry name" value="UPF0699 TRANSMEMBRANE PROTEIN YDBT"/>
    <property type="match status" value="1"/>
</dbReference>
<feature type="domain" description="YdbS-like PH" evidence="2">
    <location>
        <begin position="77"/>
        <end position="153"/>
    </location>
</feature>
<dbReference type="RefSeq" id="WP_228414981.1">
    <property type="nucleotide sequence ID" value="NZ_CP019609.1"/>
</dbReference>
<dbReference type="KEGG" id="vpi:BW732_05265"/>